<evidence type="ECO:0000256" key="1">
    <source>
        <dbReference type="SAM" id="MobiDB-lite"/>
    </source>
</evidence>
<gene>
    <name evidence="2" type="ORF">ODALV1_LOCUS22671</name>
</gene>
<reference evidence="2 3" key="1">
    <citation type="submission" date="2024-08" db="EMBL/GenBank/DDBJ databases">
        <authorList>
            <person name="Cucini C."/>
            <person name="Frati F."/>
        </authorList>
    </citation>
    <scope>NUCLEOTIDE SEQUENCE [LARGE SCALE GENOMIC DNA]</scope>
</reference>
<name>A0ABP1RIS0_9HEXA</name>
<feature type="compositionally biased region" description="Pro residues" evidence="1">
    <location>
        <begin position="46"/>
        <end position="87"/>
    </location>
</feature>
<feature type="compositionally biased region" description="Polar residues" evidence="1">
    <location>
        <begin position="10"/>
        <end position="25"/>
    </location>
</feature>
<accession>A0ABP1RIS0</accession>
<dbReference type="EMBL" id="CAXLJM020000075">
    <property type="protein sequence ID" value="CAL8128910.1"/>
    <property type="molecule type" value="Genomic_DNA"/>
</dbReference>
<sequence length="196" mass="22246">MSNRTRDDAPSSTTGPVGQPRTNANQPPPVIRRRSGPVELVDLTLPQPPRSQPQPPRSQPQPPRSQPQPPRPQPQPARSQPQPPRSQPQPQSRRFEIQRSQLSRALPRLHQRPQPEPELTSHQEPSESPAQSTSSPEELRLQGLVTTQAREIQRLDTVVEQLTVEVDSLYSAWYRCRREHQGNNVARGGVRRRRGR</sequence>
<keyword evidence="3" id="KW-1185">Reference proteome</keyword>
<feature type="compositionally biased region" description="Basic and acidic residues" evidence="1">
    <location>
        <begin position="113"/>
        <end position="125"/>
    </location>
</feature>
<evidence type="ECO:0000313" key="3">
    <source>
        <dbReference type="Proteomes" id="UP001642540"/>
    </source>
</evidence>
<feature type="compositionally biased region" description="Polar residues" evidence="1">
    <location>
        <begin position="126"/>
        <end position="136"/>
    </location>
</feature>
<protein>
    <submittedName>
        <fullName evidence="2">Uncharacterized protein</fullName>
    </submittedName>
</protein>
<proteinExistence type="predicted"/>
<organism evidence="2 3">
    <name type="scientific">Orchesella dallaii</name>
    <dbReference type="NCBI Taxonomy" id="48710"/>
    <lineage>
        <taxon>Eukaryota</taxon>
        <taxon>Metazoa</taxon>
        <taxon>Ecdysozoa</taxon>
        <taxon>Arthropoda</taxon>
        <taxon>Hexapoda</taxon>
        <taxon>Collembola</taxon>
        <taxon>Entomobryomorpha</taxon>
        <taxon>Entomobryoidea</taxon>
        <taxon>Orchesellidae</taxon>
        <taxon>Orchesellinae</taxon>
        <taxon>Orchesella</taxon>
    </lineage>
</organism>
<dbReference type="Proteomes" id="UP001642540">
    <property type="component" value="Unassembled WGS sequence"/>
</dbReference>
<feature type="region of interest" description="Disordered" evidence="1">
    <location>
        <begin position="1"/>
        <end position="140"/>
    </location>
</feature>
<comment type="caution">
    <text evidence="2">The sequence shown here is derived from an EMBL/GenBank/DDBJ whole genome shotgun (WGS) entry which is preliminary data.</text>
</comment>
<evidence type="ECO:0000313" key="2">
    <source>
        <dbReference type="EMBL" id="CAL8128910.1"/>
    </source>
</evidence>